<dbReference type="STRING" id="1965070.A0A443Q8F8"/>
<dbReference type="SUPFAM" id="SSF55486">
    <property type="entry name" value="Metalloproteases ('zincins'), catalytic domain"/>
    <property type="match status" value="1"/>
</dbReference>
<dbReference type="PANTHER" id="PTHR10127:SF780">
    <property type="entry name" value="METALLOENDOPEPTIDASE"/>
    <property type="match status" value="1"/>
</dbReference>
<dbReference type="GO" id="GO:0008270">
    <property type="term" value="F:zinc ion binding"/>
    <property type="evidence" value="ECO:0007669"/>
    <property type="project" value="InterPro"/>
</dbReference>
<organism evidence="11 12">
    <name type="scientific">Dinothrombium tinctorium</name>
    <dbReference type="NCBI Taxonomy" id="1965070"/>
    <lineage>
        <taxon>Eukaryota</taxon>
        <taxon>Metazoa</taxon>
        <taxon>Ecdysozoa</taxon>
        <taxon>Arthropoda</taxon>
        <taxon>Chelicerata</taxon>
        <taxon>Arachnida</taxon>
        <taxon>Acari</taxon>
        <taxon>Acariformes</taxon>
        <taxon>Trombidiformes</taxon>
        <taxon>Prostigmata</taxon>
        <taxon>Anystina</taxon>
        <taxon>Parasitengona</taxon>
        <taxon>Trombidioidea</taxon>
        <taxon>Trombidiidae</taxon>
        <taxon>Dinothrombium</taxon>
    </lineage>
</organism>
<evidence type="ECO:0000256" key="5">
    <source>
        <dbReference type="ARBA" id="ARBA00022833"/>
    </source>
</evidence>
<accession>A0A443Q8F8</accession>
<dbReference type="GO" id="GO:0006508">
    <property type="term" value="P:proteolysis"/>
    <property type="evidence" value="ECO:0007669"/>
    <property type="project" value="UniProtKB-KW"/>
</dbReference>
<comment type="subunit">
    <text evidence="1">Monomer.</text>
</comment>
<comment type="cofactor">
    <cofactor evidence="9">
        <name>Zn(2+)</name>
        <dbReference type="ChEBI" id="CHEBI:29105"/>
    </cofactor>
    <text evidence="9">Binds 1 zinc ion per subunit.</text>
</comment>
<dbReference type="InterPro" id="IPR001506">
    <property type="entry name" value="Peptidase_M12A"/>
</dbReference>
<dbReference type="Gene3D" id="3.40.390.10">
    <property type="entry name" value="Collagenase (Catalytic Domain)"/>
    <property type="match status" value="1"/>
</dbReference>
<dbReference type="SMART" id="SM00235">
    <property type="entry name" value="ZnMc"/>
    <property type="match status" value="1"/>
</dbReference>
<dbReference type="AlphaFoldDB" id="A0A443Q8F8"/>
<evidence type="ECO:0000256" key="9">
    <source>
        <dbReference type="RuleBase" id="RU361183"/>
    </source>
</evidence>
<protein>
    <recommendedName>
        <fullName evidence="9">Metalloendopeptidase</fullName>
        <ecNumber evidence="9">3.4.24.-</ecNumber>
    </recommendedName>
</protein>
<dbReference type="EC" id="3.4.24.-" evidence="9"/>
<dbReference type="Proteomes" id="UP000285301">
    <property type="component" value="Unassembled WGS sequence"/>
</dbReference>
<evidence type="ECO:0000256" key="1">
    <source>
        <dbReference type="ARBA" id="ARBA00011245"/>
    </source>
</evidence>
<dbReference type="PROSITE" id="PS51864">
    <property type="entry name" value="ASTACIN"/>
    <property type="match status" value="1"/>
</dbReference>
<dbReference type="PANTHER" id="PTHR10127">
    <property type="entry name" value="DISCOIDIN, CUB, EGF, LAMININ , AND ZINC METALLOPROTEASE DOMAIN CONTAINING"/>
    <property type="match status" value="1"/>
</dbReference>
<dbReference type="InterPro" id="IPR006026">
    <property type="entry name" value="Peptidase_Metallo"/>
</dbReference>
<evidence type="ECO:0000256" key="7">
    <source>
        <dbReference type="ARBA" id="ARBA00025529"/>
    </source>
</evidence>
<gene>
    <name evidence="11" type="ORF">B4U79_04730</name>
</gene>
<comment type="caution">
    <text evidence="11">The sequence shown here is derived from an EMBL/GenBank/DDBJ whole genome shotgun (WGS) entry which is preliminary data.</text>
</comment>
<evidence type="ECO:0000259" key="10">
    <source>
        <dbReference type="PROSITE" id="PS51864"/>
    </source>
</evidence>
<evidence type="ECO:0000256" key="6">
    <source>
        <dbReference type="ARBA" id="ARBA00023049"/>
    </source>
</evidence>
<keyword evidence="3 9" id="KW-0479">Metal-binding</keyword>
<dbReference type="InterPro" id="IPR024079">
    <property type="entry name" value="MetalloPept_cat_dom_sf"/>
</dbReference>
<dbReference type="Pfam" id="PF01400">
    <property type="entry name" value="Astacin"/>
    <property type="match status" value="1"/>
</dbReference>
<dbReference type="GO" id="GO:0004222">
    <property type="term" value="F:metalloendopeptidase activity"/>
    <property type="evidence" value="ECO:0007669"/>
    <property type="project" value="UniProtKB-UniRule"/>
</dbReference>
<comment type="caution">
    <text evidence="8">Lacks conserved residue(s) required for the propagation of feature annotation.</text>
</comment>
<feature type="active site" evidence="8">
    <location>
        <position position="57"/>
    </location>
</feature>
<evidence type="ECO:0000256" key="3">
    <source>
        <dbReference type="ARBA" id="ARBA00022723"/>
    </source>
</evidence>
<dbReference type="EMBL" id="NCKU01015804">
    <property type="protein sequence ID" value="RWR99303.1"/>
    <property type="molecule type" value="Genomic_DNA"/>
</dbReference>
<keyword evidence="5 9" id="KW-0862">Zinc</keyword>
<dbReference type="PRINTS" id="PR00480">
    <property type="entry name" value="ASTACIN"/>
</dbReference>
<keyword evidence="12" id="KW-1185">Reference proteome</keyword>
<sequence length="80" mass="9357">MSTQTRNCIKFKERRYEISYVNIFSGDGCYSDVGRIGGSQELSLGRGCQVMGIIIHELFYAVGFYHEHNRSDRDQYLYIY</sequence>
<name>A0A443Q8F8_9ACAR</name>
<keyword evidence="4 9" id="KW-0378">Hydrolase</keyword>
<evidence type="ECO:0000256" key="4">
    <source>
        <dbReference type="ARBA" id="ARBA00022801"/>
    </source>
</evidence>
<dbReference type="OrthoDB" id="6511430at2759"/>
<keyword evidence="2 9" id="KW-0645">Protease</keyword>
<evidence type="ECO:0000256" key="2">
    <source>
        <dbReference type="ARBA" id="ARBA00022670"/>
    </source>
</evidence>
<reference evidence="11 12" key="1">
    <citation type="journal article" date="2018" name="Gigascience">
        <title>Genomes of trombidid mites reveal novel predicted allergens and laterally-transferred genes associated with secondary metabolism.</title>
        <authorList>
            <person name="Dong X."/>
            <person name="Chaisiri K."/>
            <person name="Xia D."/>
            <person name="Armstrong S.D."/>
            <person name="Fang Y."/>
            <person name="Donnelly M.J."/>
            <person name="Kadowaki T."/>
            <person name="McGarry J.W."/>
            <person name="Darby A.C."/>
            <person name="Makepeace B.L."/>
        </authorList>
    </citation>
    <scope>NUCLEOTIDE SEQUENCE [LARGE SCALE GENOMIC DNA]</scope>
    <source>
        <strain evidence="11">UoL-WK</strain>
    </source>
</reference>
<evidence type="ECO:0000256" key="8">
    <source>
        <dbReference type="PROSITE-ProRule" id="PRU01211"/>
    </source>
</evidence>
<feature type="domain" description="Peptidase M12A" evidence="10">
    <location>
        <begin position="1"/>
        <end position="80"/>
    </location>
</feature>
<comment type="function">
    <text evidence="7">Zinc metalloprotease. Provoques deadhesion of endothelial cells from cell cultures, and also degradation of fibronectin, fibrinogen and gelatin in vitro. Its role in the venom is not fully understood but it might act as a spreading factor that facilitates diffusion of other venom toxins. Alternatively, it might be involved in the proteolytic processing of other venom toxins or it might play a role in extra-oral digestion of prey.</text>
</comment>
<keyword evidence="6 9" id="KW-0482">Metalloprotease</keyword>
<evidence type="ECO:0000313" key="12">
    <source>
        <dbReference type="Proteomes" id="UP000285301"/>
    </source>
</evidence>
<proteinExistence type="predicted"/>
<evidence type="ECO:0000313" key="11">
    <source>
        <dbReference type="EMBL" id="RWR99303.1"/>
    </source>
</evidence>